<feature type="domain" description="Transposable element P transposase-like RNase H" evidence="2">
    <location>
        <begin position="50"/>
        <end position="185"/>
    </location>
</feature>
<dbReference type="Pfam" id="PF21787">
    <property type="entry name" value="TNP-like_RNaseH_N"/>
    <property type="match status" value="1"/>
</dbReference>
<evidence type="ECO:0000259" key="3">
    <source>
        <dbReference type="Pfam" id="PF21788"/>
    </source>
</evidence>
<gene>
    <name evidence="5" type="primary">THAP9</name>
    <name evidence="5" type="ORF">AMEX_G9502</name>
</gene>
<evidence type="ECO:0000313" key="6">
    <source>
        <dbReference type="Proteomes" id="UP000752171"/>
    </source>
</evidence>
<dbReference type="Proteomes" id="UP000752171">
    <property type="component" value="Unassembled WGS sequence"/>
</dbReference>
<dbReference type="AlphaFoldDB" id="A0A8T2LS32"/>
<evidence type="ECO:0000259" key="4">
    <source>
        <dbReference type="Pfam" id="PF21789"/>
    </source>
</evidence>
<feature type="domain" description="THAP9-like helix-turn-helix" evidence="1">
    <location>
        <begin position="3"/>
        <end position="44"/>
    </location>
</feature>
<sequence length="432" mass="48189">MSGKISDDLRSYVMTLHFYSEKAYQFVRKSFNCVLPHPETIRSWYSNISAEPGFTQASFSALQSHVEDGQKQGKDTICALMLDEMAIRKHVEYAEGKFYGYVDVGCGKVNDSLPVAKDALVLMVVAINGSWKIPVGYFLIDGLSGQERANLINQCLHKLHAIGVCVVSLTCDGPSCHFSMMQCLGASITAENMRPLFPHPSDQTQIVHVVFDGCHMLKLLRNCFAEGGVFQTGDGTTIKWQYIEELNKVQEAEGLRLGNKLKMTHILWRKHKMKVNLAAQVFSSSVADALEFCNRELHLPQFRGCEATVEFIRTIDCAFDVLNTRNPLDKGFKAPLRPSNKSRTQSLLENVEKCLLQLRDSGGKLVHKGPRKTGAIGFIASCRSIFNVFQDLVEAPGTPCKYLLTYKLSQDHLGLFFSAIRARGGYNNSQTV</sequence>
<dbReference type="InterPro" id="IPR021896">
    <property type="entry name" value="THAP9-like_HTH"/>
</dbReference>
<dbReference type="Pfam" id="PF21788">
    <property type="entry name" value="TNP-like_GBD"/>
    <property type="match status" value="1"/>
</dbReference>
<evidence type="ECO:0000313" key="5">
    <source>
        <dbReference type="EMBL" id="KAG9275028.1"/>
    </source>
</evidence>
<feature type="domain" description="Transposable element P transposase-like RNase H C-terminal" evidence="4">
    <location>
        <begin position="406"/>
        <end position="429"/>
    </location>
</feature>
<dbReference type="Pfam" id="PF12017">
    <property type="entry name" value="Tnp_P_element"/>
    <property type="match status" value="1"/>
</dbReference>
<evidence type="ECO:0000259" key="2">
    <source>
        <dbReference type="Pfam" id="PF21787"/>
    </source>
</evidence>
<evidence type="ECO:0000259" key="1">
    <source>
        <dbReference type="Pfam" id="PF12017"/>
    </source>
</evidence>
<dbReference type="InterPro" id="IPR048367">
    <property type="entry name" value="TNP-like_RNaseH_C"/>
</dbReference>
<dbReference type="PANTHER" id="PTHR47577">
    <property type="entry name" value="THAP DOMAIN-CONTAINING PROTEIN 6"/>
    <property type="match status" value="1"/>
</dbReference>
<comment type="caution">
    <text evidence="5">The sequence shown here is derived from an EMBL/GenBank/DDBJ whole genome shotgun (WGS) entry which is preliminary data.</text>
</comment>
<accession>A0A8T2LS32</accession>
<name>A0A8T2LS32_ASTMX</name>
<dbReference type="Pfam" id="PF21789">
    <property type="entry name" value="TNP-like_RNaseH_C"/>
    <property type="match status" value="1"/>
</dbReference>
<feature type="domain" description="Transposable element P transposase-like GTP-binding insertion" evidence="3">
    <location>
        <begin position="214"/>
        <end position="335"/>
    </location>
</feature>
<dbReference type="EMBL" id="JAICCE010000007">
    <property type="protein sequence ID" value="KAG9275028.1"/>
    <property type="molecule type" value="Genomic_DNA"/>
</dbReference>
<organism evidence="5 6">
    <name type="scientific">Astyanax mexicanus</name>
    <name type="common">Blind cave fish</name>
    <name type="synonym">Astyanax fasciatus mexicanus</name>
    <dbReference type="NCBI Taxonomy" id="7994"/>
    <lineage>
        <taxon>Eukaryota</taxon>
        <taxon>Metazoa</taxon>
        <taxon>Chordata</taxon>
        <taxon>Craniata</taxon>
        <taxon>Vertebrata</taxon>
        <taxon>Euteleostomi</taxon>
        <taxon>Actinopterygii</taxon>
        <taxon>Neopterygii</taxon>
        <taxon>Teleostei</taxon>
        <taxon>Ostariophysi</taxon>
        <taxon>Characiformes</taxon>
        <taxon>Characoidei</taxon>
        <taxon>Acestrorhamphidae</taxon>
        <taxon>Acestrorhamphinae</taxon>
        <taxon>Astyanax</taxon>
    </lineage>
</organism>
<dbReference type="PANTHER" id="PTHR47577:SF2">
    <property type="entry name" value="THAP DOMAIN CONTAINING 9"/>
    <property type="match status" value="1"/>
</dbReference>
<protein>
    <submittedName>
        <fullName evidence="5">DNA transposase THAP9</fullName>
    </submittedName>
</protein>
<proteinExistence type="predicted"/>
<dbReference type="InterPro" id="IPR048366">
    <property type="entry name" value="TNP-like_GBD"/>
</dbReference>
<reference evidence="5 6" key="1">
    <citation type="submission" date="2021-07" db="EMBL/GenBank/DDBJ databases">
        <authorList>
            <person name="Imarazene B."/>
            <person name="Zahm M."/>
            <person name="Klopp C."/>
            <person name="Cabau C."/>
            <person name="Beille S."/>
            <person name="Jouanno E."/>
            <person name="Castinel A."/>
            <person name="Lluch J."/>
            <person name="Gil L."/>
            <person name="Kuchtly C."/>
            <person name="Lopez Roques C."/>
            <person name="Donnadieu C."/>
            <person name="Parrinello H."/>
            <person name="Journot L."/>
            <person name="Du K."/>
            <person name="Schartl M."/>
            <person name="Retaux S."/>
            <person name="Guiguen Y."/>
        </authorList>
    </citation>
    <scope>NUCLEOTIDE SEQUENCE [LARGE SCALE GENOMIC DNA]</scope>
    <source>
        <strain evidence="5">Pach_M1</strain>
        <tissue evidence="5">Testis</tissue>
    </source>
</reference>
<dbReference type="InterPro" id="IPR048365">
    <property type="entry name" value="TNP-like_RNaseH_N"/>
</dbReference>